<organism evidence="2 3">
    <name type="scientific">Paraphoma chrysanthemicola</name>
    <dbReference type="NCBI Taxonomy" id="798071"/>
    <lineage>
        <taxon>Eukaryota</taxon>
        <taxon>Fungi</taxon>
        <taxon>Dikarya</taxon>
        <taxon>Ascomycota</taxon>
        <taxon>Pezizomycotina</taxon>
        <taxon>Dothideomycetes</taxon>
        <taxon>Pleosporomycetidae</taxon>
        <taxon>Pleosporales</taxon>
        <taxon>Pleosporineae</taxon>
        <taxon>Phaeosphaeriaceae</taxon>
        <taxon>Paraphoma</taxon>
    </lineage>
</organism>
<evidence type="ECO:0000313" key="2">
    <source>
        <dbReference type="EMBL" id="KAH7089124.1"/>
    </source>
</evidence>
<reference evidence="2" key="1">
    <citation type="journal article" date="2021" name="Nat. Commun.">
        <title>Genetic determinants of endophytism in the Arabidopsis root mycobiome.</title>
        <authorList>
            <person name="Mesny F."/>
            <person name="Miyauchi S."/>
            <person name="Thiergart T."/>
            <person name="Pickel B."/>
            <person name="Atanasova L."/>
            <person name="Karlsson M."/>
            <person name="Huettel B."/>
            <person name="Barry K.W."/>
            <person name="Haridas S."/>
            <person name="Chen C."/>
            <person name="Bauer D."/>
            <person name="Andreopoulos W."/>
            <person name="Pangilinan J."/>
            <person name="LaButti K."/>
            <person name="Riley R."/>
            <person name="Lipzen A."/>
            <person name="Clum A."/>
            <person name="Drula E."/>
            <person name="Henrissat B."/>
            <person name="Kohler A."/>
            <person name="Grigoriev I.V."/>
            <person name="Martin F.M."/>
            <person name="Hacquard S."/>
        </authorList>
    </citation>
    <scope>NUCLEOTIDE SEQUENCE</scope>
    <source>
        <strain evidence="2">MPI-SDFR-AT-0120</strain>
    </source>
</reference>
<keyword evidence="3" id="KW-1185">Reference proteome</keyword>
<feature type="compositionally biased region" description="Polar residues" evidence="1">
    <location>
        <begin position="24"/>
        <end position="38"/>
    </location>
</feature>
<dbReference type="AlphaFoldDB" id="A0A8K0W0E5"/>
<dbReference type="Proteomes" id="UP000813461">
    <property type="component" value="Unassembled WGS sequence"/>
</dbReference>
<comment type="caution">
    <text evidence="2">The sequence shown here is derived from an EMBL/GenBank/DDBJ whole genome shotgun (WGS) entry which is preliminary data.</text>
</comment>
<dbReference type="EMBL" id="JAGMVJ010000007">
    <property type="protein sequence ID" value="KAH7089124.1"/>
    <property type="molecule type" value="Genomic_DNA"/>
</dbReference>
<dbReference type="OrthoDB" id="10350653at2759"/>
<sequence>MYNVLHRPPTSNARRSSAREGSEQQRQQSDGPTPSNQDGAEVQEPQEQRIHPADRLRRAGLISQQPRPSSSRDDKTFRRQARRARREREAHQLRQTSGILQSANTHQMHPMPGIYGASTPLTSQIQHNYYGPQQPLPVNGLQIAPYHPGTFVQSRMDWEYSPAMVEGGAHSVGHSQGQEEVQGNANGTLDEQVDRFLDELKAELGAKWAKNDAA</sequence>
<proteinExistence type="predicted"/>
<name>A0A8K0W0E5_9PLEO</name>
<feature type="region of interest" description="Disordered" evidence="1">
    <location>
        <begin position="1"/>
        <end position="94"/>
    </location>
</feature>
<accession>A0A8K0W0E5</accession>
<evidence type="ECO:0000313" key="3">
    <source>
        <dbReference type="Proteomes" id="UP000813461"/>
    </source>
</evidence>
<feature type="compositionally biased region" description="Basic and acidic residues" evidence="1">
    <location>
        <begin position="46"/>
        <end position="57"/>
    </location>
</feature>
<protein>
    <submittedName>
        <fullName evidence="2">Uncharacterized protein</fullName>
    </submittedName>
</protein>
<evidence type="ECO:0000256" key="1">
    <source>
        <dbReference type="SAM" id="MobiDB-lite"/>
    </source>
</evidence>
<gene>
    <name evidence="2" type="ORF">FB567DRAFT_627637</name>
</gene>